<keyword evidence="4" id="KW-0255">Endonuclease</keyword>
<evidence type="ECO:0000313" key="9">
    <source>
        <dbReference type="Proteomes" id="UP000256541"/>
    </source>
</evidence>
<dbReference type="EMBL" id="NBXB01000016">
    <property type="protein sequence ID" value="RFA15997.1"/>
    <property type="molecule type" value="Genomic_DNA"/>
</dbReference>
<evidence type="ECO:0000313" key="8">
    <source>
        <dbReference type="EMBL" id="RFA15997.1"/>
    </source>
</evidence>
<dbReference type="SUPFAM" id="SSF54786">
    <property type="entry name" value="YcfA/nrd intein domain"/>
    <property type="match status" value="1"/>
</dbReference>
<sequence length="67" mass="7278">MVSEEPTRKMVKTLRKAGWSPTAAFVGSHRKWSSADGSVTMSIPEGHSNISPGVVRQILAAIERSKQ</sequence>
<keyword evidence="2" id="KW-1277">Toxin-antitoxin system</keyword>
<dbReference type="Pfam" id="PF07927">
    <property type="entry name" value="HicA_toxin"/>
    <property type="match status" value="1"/>
</dbReference>
<dbReference type="Gene3D" id="3.30.920.30">
    <property type="entry name" value="Hypothetical protein"/>
    <property type="match status" value="1"/>
</dbReference>
<evidence type="ECO:0000256" key="2">
    <source>
        <dbReference type="ARBA" id="ARBA00022649"/>
    </source>
</evidence>
<evidence type="ECO:0000256" key="5">
    <source>
        <dbReference type="ARBA" id="ARBA00022801"/>
    </source>
</evidence>
<organism evidence="8 9">
    <name type="scientific">Subtercola boreus</name>
    <dbReference type="NCBI Taxonomy" id="120213"/>
    <lineage>
        <taxon>Bacteria</taxon>
        <taxon>Bacillati</taxon>
        <taxon>Actinomycetota</taxon>
        <taxon>Actinomycetes</taxon>
        <taxon>Micrococcales</taxon>
        <taxon>Microbacteriaceae</taxon>
        <taxon>Subtercola</taxon>
    </lineage>
</organism>
<proteinExistence type="inferred from homology"/>
<name>A0A3E0W4E4_9MICO</name>
<keyword evidence="7" id="KW-0346">Stress response</keyword>
<evidence type="ECO:0008006" key="10">
    <source>
        <dbReference type="Google" id="ProtNLM"/>
    </source>
</evidence>
<dbReference type="InterPro" id="IPR012933">
    <property type="entry name" value="HicA_mRNA_interferase"/>
</dbReference>
<dbReference type="OrthoDB" id="4425504at2"/>
<reference evidence="8 9" key="1">
    <citation type="submission" date="2017-04" db="EMBL/GenBank/DDBJ databases">
        <title>Comparative genome analysis of Subtercola boreus.</title>
        <authorList>
            <person name="Cho Y.-J."/>
            <person name="Cho A."/>
            <person name="Kim O.-S."/>
            <person name="Lee J.-I."/>
        </authorList>
    </citation>
    <scope>NUCLEOTIDE SEQUENCE [LARGE SCALE GENOMIC DNA]</scope>
    <source>
        <strain evidence="8 9">P27479</strain>
    </source>
</reference>
<dbReference type="GO" id="GO:0004519">
    <property type="term" value="F:endonuclease activity"/>
    <property type="evidence" value="ECO:0007669"/>
    <property type="project" value="UniProtKB-KW"/>
</dbReference>
<dbReference type="GO" id="GO:0003729">
    <property type="term" value="F:mRNA binding"/>
    <property type="evidence" value="ECO:0007669"/>
    <property type="project" value="InterPro"/>
</dbReference>
<dbReference type="Proteomes" id="UP000256541">
    <property type="component" value="Unassembled WGS sequence"/>
</dbReference>
<keyword evidence="3" id="KW-0540">Nuclease</keyword>
<evidence type="ECO:0000256" key="4">
    <source>
        <dbReference type="ARBA" id="ARBA00022759"/>
    </source>
</evidence>
<dbReference type="InterPro" id="IPR038570">
    <property type="entry name" value="HicA_sf"/>
</dbReference>
<gene>
    <name evidence="8" type="ORF">B7R22_05200</name>
</gene>
<comment type="similarity">
    <text evidence="1">Belongs to the HicA mRNA interferase family.</text>
</comment>
<evidence type="ECO:0000256" key="3">
    <source>
        <dbReference type="ARBA" id="ARBA00022722"/>
    </source>
</evidence>
<evidence type="ECO:0000256" key="7">
    <source>
        <dbReference type="ARBA" id="ARBA00023016"/>
    </source>
</evidence>
<comment type="caution">
    <text evidence="8">The sequence shown here is derived from an EMBL/GenBank/DDBJ whole genome shotgun (WGS) entry which is preliminary data.</text>
</comment>
<evidence type="ECO:0000256" key="1">
    <source>
        <dbReference type="ARBA" id="ARBA00006620"/>
    </source>
</evidence>
<keyword evidence="5" id="KW-0378">Hydrolase</keyword>
<dbReference type="GO" id="GO:0016787">
    <property type="term" value="F:hydrolase activity"/>
    <property type="evidence" value="ECO:0007669"/>
    <property type="project" value="UniProtKB-KW"/>
</dbReference>
<keyword evidence="6" id="KW-0694">RNA-binding</keyword>
<dbReference type="AlphaFoldDB" id="A0A3E0W4E4"/>
<protein>
    <recommendedName>
        <fullName evidence="10">Type II toxin-antitoxin system HicA family toxin</fullName>
    </recommendedName>
</protein>
<evidence type="ECO:0000256" key="6">
    <source>
        <dbReference type="ARBA" id="ARBA00022884"/>
    </source>
</evidence>
<accession>A0A3E0W4E4</accession>